<dbReference type="AlphaFoldDB" id="I5C9S5"/>
<dbReference type="OrthoDB" id="966117at2"/>
<evidence type="ECO:0000313" key="2">
    <source>
        <dbReference type="EMBL" id="EIM78577.1"/>
    </source>
</evidence>
<keyword evidence="1" id="KW-0812">Transmembrane</keyword>
<organism evidence="2 3">
    <name type="scientific">Nitritalea halalkaliphila LW7</name>
    <dbReference type="NCBI Taxonomy" id="1189621"/>
    <lineage>
        <taxon>Bacteria</taxon>
        <taxon>Pseudomonadati</taxon>
        <taxon>Bacteroidota</taxon>
        <taxon>Cytophagia</taxon>
        <taxon>Cytophagales</taxon>
        <taxon>Cyclobacteriaceae</taxon>
        <taxon>Nitritalea</taxon>
    </lineage>
</organism>
<feature type="transmembrane region" description="Helical" evidence="1">
    <location>
        <begin position="147"/>
        <end position="164"/>
    </location>
</feature>
<dbReference type="Proteomes" id="UP000005551">
    <property type="component" value="Unassembled WGS sequence"/>
</dbReference>
<dbReference type="SUPFAM" id="SSF48317">
    <property type="entry name" value="Acid phosphatase/Vanadium-dependent haloperoxidase"/>
    <property type="match status" value="1"/>
</dbReference>
<sequence length="165" mass="17648">MAQATLGESEARAVLLGVSFGIVLPIFLHNGYKVWRGSYTNFDVSNQQQRRAFYPFVLGLFGVLLVLFFVLGLSPKVLVNTSLFTAMLVVFAGVNVRLKASLHMGACCYFACGIASVYPILGLGLYSAGIGVAWSRLALGLHSRAEVQVGMLVGTVFGLLSLALV</sequence>
<feature type="transmembrane region" description="Helical" evidence="1">
    <location>
        <begin position="12"/>
        <end position="32"/>
    </location>
</feature>
<dbReference type="EMBL" id="AJYA01000003">
    <property type="protein sequence ID" value="EIM78577.1"/>
    <property type="molecule type" value="Genomic_DNA"/>
</dbReference>
<name>I5C9S5_9BACT</name>
<keyword evidence="3" id="KW-1185">Reference proteome</keyword>
<dbReference type="STRING" id="1189621.A3SI_02426"/>
<feature type="transmembrane region" description="Helical" evidence="1">
    <location>
        <begin position="77"/>
        <end position="96"/>
    </location>
</feature>
<feature type="transmembrane region" description="Helical" evidence="1">
    <location>
        <begin position="52"/>
        <end position="71"/>
    </location>
</feature>
<dbReference type="InterPro" id="IPR036938">
    <property type="entry name" value="PAP2/HPO_sf"/>
</dbReference>
<keyword evidence="1" id="KW-0472">Membrane</keyword>
<reference evidence="2 3" key="1">
    <citation type="submission" date="2012-05" db="EMBL/GenBank/DDBJ databases">
        <title>Genome sequence of Nitritalea halalkaliphila LW7.</title>
        <authorList>
            <person name="Jangir P.K."/>
            <person name="Singh A."/>
            <person name="Shivaji S."/>
            <person name="Sharma R."/>
        </authorList>
    </citation>
    <scope>NUCLEOTIDE SEQUENCE [LARGE SCALE GENOMIC DNA]</scope>
    <source>
        <strain evidence="2 3">LW7</strain>
    </source>
</reference>
<gene>
    <name evidence="2" type="ORF">A3SI_02426</name>
</gene>
<accession>I5C9S5</accession>
<feature type="transmembrane region" description="Helical" evidence="1">
    <location>
        <begin position="108"/>
        <end position="135"/>
    </location>
</feature>
<protein>
    <submittedName>
        <fullName evidence="2">Phosphoesterase PA-phosphatase-like protein</fullName>
    </submittedName>
</protein>
<proteinExistence type="predicted"/>
<evidence type="ECO:0000256" key="1">
    <source>
        <dbReference type="SAM" id="Phobius"/>
    </source>
</evidence>
<evidence type="ECO:0000313" key="3">
    <source>
        <dbReference type="Proteomes" id="UP000005551"/>
    </source>
</evidence>
<keyword evidence="1" id="KW-1133">Transmembrane helix</keyword>
<comment type="caution">
    <text evidence="2">The sequence shown here is derived from an EMBL/GenBank/DDBJ whole genome shotgun (WGS) entry which is preliminary data.</text>
</comment>
<dbReference type="RefSeq" id="WP_009053403.1">
    <property type="nucleotide sequence ID" value="NZ_AJYA01000003.1"/>
</dbReference>